<dbReference type="Proteomes" id="UP001175226">
    <property type="component" value="Unassembled WGS sequence"/>
</dbReference>
<reference evidence="2" key="1">
    <citation type="submission" date="2023-06" db="EMBL/GenBank/DDBJ databases">
        <authorList>
            <consortium name="Lawrence Berkeley National Laboratory"/>
            <person name="Ahrendt S."/>
            <person name="Sahu N."/>
            <person name="Indic B."/>
            <person name="Wong-Bajracharya J."/>
            <person name="Merenyi Z."/>
            <person name="Ke H.-M."/>
            <person name="Monk M."/>
            <person name="Kocsube S."/>
            <person name="Drula E."/>
            <person name="Lipzen A."/>
            <person name="Balint B."/>
            <person name="Henrissat B."/>
            <person name="Andreopoulos B."/>
            <person name="Martin F.M."/>
            <person name="Harder C.B."/>
            <person name="Rigling D."/>
            <person name="Ford K.L."/>
            <person name="Foster G.D."/>
            <person name="Pangilinan J."/>
            <person name="Papanicolaou A."/>
            <person name="Barry K."/>
            <person name="LaButti K."/>
            <person name="Viragh M."/>
            <person name="Koriabine M."/>
            <person name="Yan M."/>
            <person name="Riley R."/>
            <person name="Champramary S."/>
            <person name="Plett K.L."/>
            <person name="Tsai I.J."/>
            <person name="Slot J."/>
            <person name="Sipos G."/>
            <person name="Plett J."/>
            <person name="Nagy L.G."/>
            <person name="Grigoriev I.V."/>
        </authorList>
    </citation>
    <scope>NUCLEOTIDE SEQUENCE</scope>
    <source>
        <strain evidence="2">FPL87.14</strain>
    </source>
</reference>
<organism evidence="2 3">
    <name type="scientific">Armillaria borealis</name>
    <dbReference type="NCBI Taxonomy" id="47425"/>
    <lineage>
        <taxon>Eukaryota</taxon>
        <taxon>Fungi</taxon>
        <taxon>Dikarya</taxon>
        <taxon>Basidiomycota</taxon>
        <taxon>Agaricomycotina</taxon>
        <taxon>Agaricomycetes</taxon>
        <taxon>Agaricomycetidae</taxon>
        <taxon>Agaricales</taxon>
        <taxon>Marasmiineae</taxon>
        <taxon>Physalacriaceae</taxon>
        <taxon>Armillaria</taxon>
    </lineage>
</organism>
<evidence type="ECO:0000313" key="2">
    <source>
        <dbReference type="EMBL" id="KAK0442823.1"/>
    </source>
</evidence>
<dbReference type="AlphaFoldDB" id="A0AA39JHN2"/>
<feature type="region of interest" description="Disordered" evidence="1">
    <location>
        <begin position="156"/>
        <end position="295"/>
    </location>
</feature>
<name>A0AA39JHN2_9AGAR</name>
<protein>
    <submittedName>
        <fullName evidence="2">Uncharacterized protein</fullName>
    </submittedName>
</protein>
<keyword evidence="3" id="KW-1185">Reference proteome</keyword>
<evidence type="ECO:0000313" key="3">
    <source>
        <dbReference type="Proteomes" id="UP001175226"/>
    </source>
</evidence>
<feature type="compositionally biased region" description="Low complexity" evidence="1">
    <location>
        <begin position="195"/>
        <end position="214"/>
    </location>
</feature>
<comment type="caution">
    <text evidence="2">The sequence shown here is derived from an EMBL/GenBank/DDBJ whole genome shotgun (WGS) entry which is preliminary data.</text>
</comment>
<dbReference type="EMBL" id="JAUEPT010000024">
    <property type="protein sequence ID" value="KAK0442823.1"/>
    <property type="molecule type" value="Genomic_DNA"/>
</dbReference>
<evidence type="ECO:0000256" key="1">
    <source>
        <dbReference type="SAM" id="MobiDB-lite"/>
    </source>
</evidence>
<proteinExistence type="predicted"/>
<accession>A0AA39JHN2</accession>
<gene>
    <name evidence="2" type="ORF">EV421DRAFT_1903805</name>
</gene>
<feature type="compositionally biased region" description="Low complexity" evidence="1">
    <location>
        <begin position="261"/>
        <end position="287"/>
    </location>
</feature>
<sequence>MTTIAMDSLSSLSRPDREPANELHVIPEGNSIRSGSVTTTVPENILDSTPVHAVEEWWRSTSTLSRNLPTYLYLTHNQMGPSTSQLYFKTLSNFLHLLAVRHSPLMMASGSTHSIDIEVEPLTNRFLSPNHMPTILPLEPPDTEPPPGFMPYPSVFVSRPDKSPETPKTIPSAGWGMDEWGNPPTCAAGSPWGGSTSALPAAPTSADPSPTQASISGFDASRTPTPRTAYECMSTLPGFTYPLPPGWTPSNPAHNYPLPTSSGKRSSTSSSAMSSSSMSSSRCGSQSHRSRRSAP</sequence>